<dbReference type="STRING" id="869209.Tresu_2475"/>
<dbReference type="AlphaFoldDB" id="F2NU05"/>
<dbReference type="EMBL" id="CP002631">
    <property type="protein sequence ID" value="AEB15337.1"/>
    <property type="molecule type" value="Genomic_DNA"/>
</dbReference>
<protein>
    <recommendedName>
        <fullName evidence="4">Lipoprotein</fullName>
    </recommendedName>
</protein>
<dbReference type="PROSITE" id="PS51257">
    <property type="entry name" value="PROKAR_LIPOPROTEIN"/>
    <property type="match status" value="1"/>
</dbReference>
<gene>
    <name evidence="2" type="ordered locus">Tresu_2475</name>
</gene>
<dbReference type="Proteomes" id="UP000006852">
    <property type="component" value="Chromosome"/>
</dbReference>
<reference evidence="3" key="2">
    <citation type="submission" date="2011-04" db="EMBL/GenBank/DDBJ databases">
        <title>The complete genome of chromosome of Treponema succinifaciens DSM 2489.</title>
        <authorList>
            <person name="Lucas S."/>
            <person name="Copeland A."/>
            <person name="Lapidus A."/>
            <person name="Bruce D."/>
            <person name="Goodwin L."/>
            <person name="Pitluck S."/>
            <person name="Peters L."/>
            <person name="Kyrpides N."/>
            <person name="Mavromatis K."/>
            <person name="Ivanova N."/>
            <person name="Ovchinnikova G."/>
            <person name="Teshima H."/>
            <person name="Detter J.C."/>
            <person name="Tapia R."/>
            <person name="Han C."/>
            <person name="Land M."/>
            <person name="Hauser L."/>
            <person name="Markowitz V."/>
            <person name="Cheng J.-F."/>
            <person name="Hugenholtz P."/>
            <person name="Woyke T."/>
            <person name="Wu D."/>
            <person name="Gronow S."/>
            <person name="Wellnitz S."/>
            <person name="Brambilla E."/>
            <person name="Klenk H.-P."/>
            <person name="Eisen J.A."/>
        </authorList>
    </citation>
    <scope>NUCLEOTIDE SEQUENCE [LARGE SCALE GENOMIC DNA]</scope>
    <source>
        <strain evidence="3">ATCC 33096 / DSM 2489 / 6091</strain>
    </source>
</reference>
<dbReference type="HOGENOM" id="CLU_194676_0_0_12"/>
<dbReference type="RefSeq" id="WP_013702588.1">
    <property type="nucleotide sequence ID" value="NC_015385.1"/>
</dbReference>
<evidence type="ECO:0000313" key="3">
    <source>
        <dbReference type="Proteomes" id="UP000006852"/>
    </source>
</evidence>
<name>F2NU05_TRES6</name>
<organism evidence="2 3">
    <name type="scientific">Treponema succinifaciens (strain ATCC 33096 / DSM 2489 / 6091)</name>
    <dbReference type="NCBI Taxonomy" id="869209"/>
    <lineage>
        <taxon>Bacteria</taxon>
        <taxon>Pseudomonadati</taxon>
        <taxon>Spirochaetota</taxon>
        <taxon>Spirochaetia</taxon>
        <taxon>Spirochaetales</taxon>
        <taxon>Treponemataceae</taxon>
        <taxon>Treponema</taxon>
    </lineage>
</organism>
<evidence type="ECO:0008006" key="4">
    <source>
        <dbReference type="Google" id="ProtNLM"/>
    </source>
</evidence>
<keyword evidence="1" id="KW-0732">Signal</keyword>
<feature type="chain" id="PRO_5003282860" description="Lipoprotein" evidence="1">
    <location>
        <begin position="20"/>
        <end position="59"/>
    </location>
</feature>
<proteinExistence type="predicted"/>
<feature type="signal peptide" evidence="1">
    <location>
        <begin position="1"/>
        <end position="19"/>
    </location>
</feature>
<accession>F2NU05</accession>
<evidence type="ECO:0000313" key="2">
    <source>
        <dbReference type="EMBL" id="AEB15337.1"/>
    </source>
</evidence>
<evidence type="ECO:0000256" key="1">
    <source>
        <dbReference type="SAM" id="SignalP"/>
    </source>
</evidence>
<dbReference type="KEGG" id="tsu:Tresu_2475"/>
<dbReference type="GeneID" id="302999589"/>
<sequence>MKKFIVPALFAFLFVAASCMNMSGGSEKGGSIRVALPGGAREISSSTKADTYYSRTFVE</sequence>
<keyword evidence="3" id="KW-1185">Reference proteome</keyword>
<reference evidence="2 3" key="1">
    <citation type="journal article" date="2011" name="Stand. Genomic Sci.">
        <title>Complete genome sequence of Treponema succinifaciens type strain (6091).</title>
        <authorList>
            <person name="Han C."/>
            <person name="Gronow S."/>
            <person name="Teshima H."/>
            <person name="Lapidus A."/>
            <person name="Nolan M."/>
            <person name="Lucas S."/>
            <person name="Hammon N."/>
            <person name="Deshpande S."/>
            <person name="Cheng J.F."/>
            <person name="Zeytun A."/>
            <person name="Tapia R."/>
            <person name="Goodwin L."/>
            <person name="Pitluck S."/>
            <person name="Liolios K."/>
            <person name="Pagani I."/>
            <person name="Ivanova N."/>
            <person name="Mavromatis K."/>
            <person name="Mikhailova N."/>
            <person name="Huntemann M."/>
            <person name="Pati A."/>
            <person name="Chen A."/>
            <person name="Palaniappan K."/>
            <person name="Land M."/>
            <person name="Hauser L."/>
            <person name="Brambilla E.M."/>
            <person name="Rohde M."/>
            <person name="Goker M."/>
            <person name="Woyke T."/>
            <person name="Bristow J."/>
            <person name="Eisen J.A."/>
            <person name="Markowitz V."/>
            <person name="Hugenholtz P."/>
            <person name="Kyrpides N.C."/>
            <person name="Klenk H.P."/>
            <person name="Detter J.C."/>
        </authorList>
    </citation>
    <scope>NUCLEOTIDE SEQUENCE [LARGE SCALE GENOMIC DNA]</scope>
    <source>
        <strain evidence="3">ATCC 33096 / DSM 2489 / 6091</strain>
    </source>
</reference>